<evidence type="ECO:0000256" key="7">
    <source>
        <dbReference type="ARBA" id="ARBA00022898"/>
    </source>
</evidence>
<dbReference type="Gene3D" id="3.40.640.10">
    <property type="entry name" value="Type I PLP-dependent aspartate aminotransferase-like (Major domain)"/>
    <property type="match status" value="1"/>
</dbReference>
<dbReference type="Gene3D" id="3.90.1150.10">
    <property type="entry name" value="Aspartate Aminotransferase, domain 1"/>
    <property type="match status" value="1"/>
</dbReference>
<dbReference type="Pfam" id="PF00202">
    <property type="entry name" value="Aminotran_3"/>
    <property type="match status" value="1"/>
</dbReference>
<dbReference type="InterPro" id="IPR015422">
    <property type="entry name" value="PyrdxlP-dep_Trfase_small"/>
</dbReference>
<evidence type="ECO:0000313" key="10">
    <source>
        <dbReference type="Proteomes" id="UP000481583"/>
    </source>
</evidence>
<gene>
    <name evidence="9" type="ORF">G5C51_16515</name>
</gene>
<evidence type="ECO:0000256" key="3">
    <source>
        <dbReference type="ARBA" id="ARBA00011881"/>
    </source>
</evidence>
<dbReference type="Proteomes" id="UP000481583">
    <property type="component" value="Unassembled WGS sequence"/>
</dbReference>
<keyword evidence="6 9" id="KW-0808">Transferase</keyword>
<dbReference type="SUPFAM" id="SSF53383">
    <property type="entry name" value="PLP-dependent transferases"/>
    <property type="match status" value="1"/>
</dbReference>
<evidence type="ECO:0000256" key="8">
    <source>
        <dbReference type="RuleBase" id="RU003560"/>
    </source>
</evidence>
<comment type="caution">
    <text evidence="9">The sequence shown here is derived from an EMBL/GenBank/DDBJ whole genome shotgun (WGS) entry which is preliminary data.</text>
</comment>
<dbReference type="InterPro" id="IPR015424">
    <property type="entry name" value="PyrdxlP-dep_Trfase"/>
</dbReference>
<keyword evidence="10" id="KW-1185">Reference proteome</keyword>
<keyword evidence="5 9" id="KW-0032">Aminotransferase</keyword>
<dbReference type="RefSeq" id="WP_165237974.1">
    <property type="nucleotide sequence ID" value="NZ_JAAKZV010000064.1"/>
</dbReference>
<evidence type="ECO:0000256" key="6">
    <source>
        <dbReference type="ARBA" id="ARBA00022679"/>
    </source>
</evidence>
<dbReference type="PIRSF" id="PIRSF000521">
    <property type="entry name" value="Transaminase_4ab_Lys_Orn"/>
    <property type="match status" value="1"/>
</dbReference>
<dbReference type="PANTHER" id="PTHR45688">
    <property type="match status" value="1"/>
</dbReference>
<dbReference type="AlphaFoldDB" id="A0A6G4U021"/>
<evidence type="ECO:0000256" key="4">
    <source>
        <dbReference type="ARBA" id="ARBA00013049"/>
    </source>
</evidence>
<dbReference type="GO" id="GO:0030170">
    <property type="term" value="F:pyridoxal phosphate binding"/>
    <property type="evidence" value="ECO:0007669"/>
    <property type="project" value="InterPro"/>
</dbReference>
<dbReference type="FunFam" id="3.40.640.10:FF:000004">
    <property type="entry name" value="Acetylornithine aminotransferase"/>
    <property type="match status" value="1"/>
</dbReference>
<evidence type="ECO:0000313" key="9">
    <source>
        <dbReference type="EMBL" id="NGN65494.1"/>
    </source>
</evidence>
<protein>
    <recommendedName>
        <fullName evidence="4">alanine--glyoxylate transaminase</fullName>
        <ecNumber evidence="4">2.6.1.44</ecNumber>
    </recommendedName>
</protein>
<dbReference type="CDD" id="cd00610">
    <property type="entry name" value="OAT_like"/>
    <property type="match status" value="1"/>
</dbReference>
<evidence type="ECO:0000256" key="1">
    <source>
        <dbReference type="ARBA" id="ARBA00001933"/>
    </source>
</evidence>
<dbReference type="EC" id="2.6.1.44" evidence="4"/>
<evidence type="ECO:0000256" key="2">
    <source>
        <dbReference type="ARBA" id="ARBA00008954"/>
    </source>
</evidence>
<dbReference type="InterPro" id="IPR015421">
    <property type="entry name" value="PyrdxlP-dep_Trfase_major"/>
</dbReference>
<reference evidence="9 10" key="1">
    <citation type="submission" date="2020-02" db="EMBL/GenBank/DDBJ databases">
        <title>Whole-genome analyses of novel actinobacteria.</title>
        <authorList>
            <person name="Sahin N."/>
        </authorList>
    </citation>
    <scope>NUCLEOTIDE SEQUENCE [LARGE SCALE GENOMIC DNA]</scope>
    <source>
        <strain evidence="9 10">A7024</strain>
    </source>
</reference>
<dbReference type="InterPro" id="IPR005814">
    <property type="entry name" value="Aminotrans_3"/>
</dbReference>
<comment type="similarity">
    <text evidence="2 8">Belongs to the class-III pyridoxal-phosphate-dependent aminotransferase family.</text>
</comment>
<sequence length="421" mass="44985">MSNELLRRHKAVLPDWLALYYNDPIEITHGEGRHVWDAEGRRYLDFFGGILTTMTAHALPEVTKAVAEQAGRILHTSTLYLNRPMVELAERIAQLSGIPDARVFFTTSGTEANDTALLLATAHRRSNQILAMRNSYHGRSFSAVGITGNRSWSPTSLSPLQTLYVHGGVRTDGPFAQLTDAEFIEACVADLRDLLGQTRGVAALIAEPIQGVGGFTSGPDGLFAAFREVLDEQDILWISDEVQTGWGRTGEHFWGWQAHGQNGPPDILTFAKGIGNGASIGGVVARAEVMNCLDSNSISTFGGSPITMAAGLANLTYLLEHDLQGNARRVGGLLLERLRGVAAGLDVVREVRGRGLMIGIELDSPATANAVMETTRASGLLIGKGKQGETLRIAPPLSLTVAEAEEGAGLLEEALRAASAG</sequence>
<organism evidence="9 10">
    <name type="scientific">Streptomyces coryli</name>
    <dbReference type="NCBI Taxonomy" id="1128680"/>
    <lineage>
        <taxon>Bacteria</taxon>
        <taxon>Bacillati</taxon>
        <taxon>Actinomycetota</taxon>
        <taxon>Actinomycetes</taxon>
        <taxon>Kitasatosporales</taxon>
        <taxon>Streptomycetaceae</taxon>
        <taxon>Streptomyces</taxon>
    </lineage>
</organism>
<dbReference type="PANTHER" id="PTHR45688:SF3">
    <property type="entry name" value="ALANINE--GLYOXYLATE AMINOTRANSFERASE 2, MITOCHONDRIAL"/>
    <property type="match status" value="1"/>
</dbReference>
<keyword evidence="7 8" id="KW-0663">Pyridoxal phosphate</keyword>
<accession>A0A6G4U021</accession>
<comment type="cofactor">
    <cofactor evidence="1">
        <name>pyridoxal 5'-phosphate</name>
        <dbReference type="ChEBI" id="CHEBI:597326"/>
    </cofactor>
</comment>
<dbReference type="EMBL" id="JAAKZV010000064">
    <property type="protein sequence ID" value="NGN65494.1"/>
    <property type="molecule type" value="Genomic_DNA"/>
</dbReference>
<evidence type="ECO:0000256" key="5">
    <source>
        <dbReference type="ARBA" id="ARBA00022576"/>
    </source>
</evidence>
<dbReference type="GO" id="GO:0008453">
    <property type="term" value="F:alanine-glyoxylate transaminase activity"/>
    <property type="evidence" value="ECO:0007669"/>
    <property type="project" value="UniProtKB-EC"/>
</dbReference>
<name>A0A6G4U021_9ACTN</name>
<proteinExistence type="inferred from homology"/>
<comment type="subunit">
    <text evidence="3">Homotetramer.</text>
</comment>